<dbReference type="Gene3D" id="3.40.50.1440">
    <property type="entry name" value="Tubulin/FtsZ, GTPase domain"/>
    <property type="match status" value="1"/>
</dbReference>
<dbReference type="CDD" id="cd02186">
    <property type="entry name" value="alpha_tubulin"/>
    <property type="match status" value="1"/>
</dbReference>
<dbReference type="InterPro" id="IPR018316">
    <property type="entry name" value="Tubulin/FtsZ_2-layer-sand-dom"/>
</dbReference>
<gene>
    <name evidence="9" type="ORF">PPL_00520</name>
</gene>
<keyword evidence="3" id="KW-0547">Nucleotide-binding</keyword>
<name>D3AWP3_HETP5</name>
<dbReference type="Pfam" id="PF03953">
    <property type="entry name" value="Tubulin_C"/>
    <property type="match status" value="1"/>
</dbReference>
<evidence type="ECO:0000313" key="9">
    <source>
        <dbReference type="EMBL" id="EFA86716.1"/>
    </source>
</evidence>
<dbReference type="STRING" id="670386.D3AWP3"/>
<keyword evidence="5" id="KW-0342">GTP-binding</keyword>
<keyword evidence="2" id="KW-0493">Microtubule</keyword>
<feature type="region of interest" description="Disordered" evidence="7">
    <location>
        <begin position="114"/>
        <end position="158"/>
    </location>
</feature>
<dbReference type="InterPro" id="IPR002452">
    <property type="entry name" value="Alpha_tubulin"/>
</dbReference>
<dbReference type="GO" id="GO:0016787">
    <property type="term" value="F:hydrolase activity"/>
    <property type="evidence" value="ECO:0007669"/>
    <property type="project" value="UniProtKB-KW"/>
</dbReference>
<dbReference type="PROSITE" id="PS00227">
    <property type="entry name" value="TUBULIN"/>
    <property type="match status" value="1"/>
</dbReference>
<dbReference type="GO" id="GO:0005200">
    <property type="term" value="F:structural constituent of cytoskeleton"/>
    <property type="evidence" value="ECO:0007669"/>
    <property type="project" value="InterPro"/>
</dbReference>
<dbReference type="AlphaFoldDB" id="D3AWP3"/>
<feature type="domain" description="Tubulin/FtsZ GTPase" evidence="8">
    <location>
        <begin position="810"/>
        <end position="1007"/>
    </location>
</feature>
<dbReference type="GeneID" id="31356053"/>
<reference evidence="9 10" key="1">
    <citation type="journal article" date="2011" name="Genome Res.">
        <title>Phylogeny-wide analysis of social amoeba genomes highlights ancient origins for complex intercellular communication.</title>
        <authorList>
            <person name="Heidel A.J."/>
            <person name="Lawal H.M."/>
            <person name="Felder M."/>
            <person name="Schilde C."/>
            <person name="Helps N.R."/>
            <person name="Tunggal B."/>
            <person name="Rivero F."/>
            <person name="John U."/>
            <person name="Schleicher M."/>
            <person name="Eichinger L."/>
            <person name="Platzer M."/>
            <person name="Noegel A.A."/>
            <person name="Schaap P."/>
            <person name="Gloeckner G."/>
        </authorList>
    </citation>
    <scope>NUCLEOTIDE SEQUENCE [LARGE SCALE GENOMIC DNA]</scope>
    <source>
        <strain evidence="10">ATCC 26659 / Pp 5 / PN500</strain>
    </source>
</reference>
<dbReference type="PRINTS" id="PR01162">
    <property type="entry name" value="ALPHATUBULIN"/>
</dbReference>
<dbReference type="GO" id="GO:0007017">
    <property type="term" value="P:microtubule-based process"/>
    <property type="evidence" value="ECO:0007669"/>
    <property type="project" value="InterPro"/>
</dbReference>
<dbReference type="EMBL" id="ADBJ01000002">
    <property type="protein sequence ID" value="EFA86716.1"/>
    <property type="molecule type" value="Genomic_DNA"/>
</dbReference>
<dbReference type="SUPFAM" id="SSF52490">
    <property type="entry name" value="Tubulin nucleotide-binding domain-like"/>
    <property type="match status" value="1"/>
</dbReference>
<protein>
    <recommendedName>
        <fullName evidence="8">Tubulin/FtsZ GTPase domain-containing protein</fullName>
    </recommendedName>
</protein>
<evidence type="ECO:0000256" key="4">
    <source>
        <dbReference type="ARBA" id="ARBA00022801"/>
    </source>
</evidence>
<keyword evidence="4" id="KW-0378">Hydrolase</keyword>
<evidence type="ECO:0000313" key="10">
    <source>
        <dbReference type="Proteomes" id="UP000001396"/>
    </source>
</evidence>
<sequence>MYVDRFTDEEVEKLHNILSWYLWSSNSNQFIDSKNANLNEGQLWSMVRMLDDQDNDGGWEHIPTKQAKIAAMQERRHKKAVETQKRREAEQKEYDLKQKKINEMFADSANAFSVNTGLPTKSVKSSYNNPWGVLDDDGDGSDQINKSTKTKQSADSGKRIEEGGYLYTSKYINQQEKKKQQHIQKQQQKSAANNNKQKSKSSTTKKQQLTIESAKESFHYNKYYETMRTVEAKYPKTNDIQLKYVVECLEEYFGQVELDSNELSEILLQKRTDFPLCHFDQKFVTETVNFLEKKPIDSILPTIMFLINTLISILKQDRDALKSSGLGLMVFLQIVFKYFKAVPLSMLDYYKTIFNPNTLASLKPNIAALHLWLAVQSISSSIQAPLAIYYTVIFPIKLTTHLKIPASINDLLNQYSNDLSEHIDEKNTKTELNEQTIKSSLEQFIWAVQKGIVLDSTTLEFGQLLLNTKTLFSAKKVPQSYVTVLLTNTAIANEEYRDRNKRKSLSKNVDINDIEMCSATCESVLRVFKPASTSNKTASSFLGPLLVVPVVIATGLFARQMLCNYDHTDQLLQQLSQKLFETKIFMFWFCTDVDKSRLPIVLFFHCVTNQILAMTLASQNPPQPTLTNSRIERTWDDLKFVISQGRLHELGRKDVIQSEMKNHSKWVSENYNSMKDYILYKMFDFELESTVEENNDNTSPNQLHSTKKKKAVIPDIIEQKIVFKKNDFPYNCEKGINHMVLWCLKPMTDEQAKKYITENLNLEFGKDYYKRHIPLSCGAGSGIGSACWDLFCKEKQYDWTNVDQHNQLVGDPFFSVNASGDKLVPRALFVDLSDDVLADIKVGHQRGLFNHQNILYNHLESGNIFSSARWNNGNHLQEPLYNRIRQLLEQCDRPEGVLFTRSVAGGTGSGLTSMIMSHIQNEYPKLADFDFPIFSFGSTLDPIVEPYNTLLSCVDMLEGGLTIPIDNQSLFRICQEKLGVRYPTFQNLNRIVAQVISILTLSKRHPSPGNIDLQEFITGLVPYPKLHFLSSSFTPFINKQSNSHDLQTTQSLTDSIINPSNTLLDPRNGNPFGKSLFLSCCFYYRGDFNILDIRDHIDQRLKHRLKFVEWAPSGIKVGVNGKAKCTLDDTDIIGEKAVCMLANSTSIANLFQRVVNRFNMLYRRRSYVCHFLGEGMSSREFAEAEMNIHNMCLDYKEIAEI</sequence>
<feature type="compositionally biased region" description="Polar residues" evidence="7">
    <location>
        <begin position="142"/>
        <end position="155"/>
    </location>
</feature>
<dbReference type="GO" id="GO:0005874">
    <property type="term" value="C:microtubule"/>
    <property type="evidence" value="ECO:0007669"/>
    <property type="project" value="UniProtKB-KW"/>
</dbReference>
<dbReference type="InterPro" id="IPR017975">
    <property type="entry name" value="Tubulin_CS"/>
</dbReference>
<evidence type="ECO:0000256" key="7">
    <source>
        <dbReference type="SAM" id="MobiDB-lite"/>
    </source>
</evidence>
<evidence type="ECO:0000259" key="8">
    <source>
        <dbReference type="SMART" id="SM00864"/>
    </source>
</evidence>
<keyword evidence="10" id="KW-1185">Reference proteome</keyword>
<feature type="compositionally biased region" description="Polar residues" evidence="7">
    <location>
        <begin position="114"/>
        <end position="129"/>
    </location>
</feature>
<feature type="compositionally biased region" description="Low complexity" evidence="7">
    <location>
        <begin position="183"/>
        <end position="208"/>
    </location>
</feature>
<organism evidence="9 10">
    <name type="scientific">Heterostelium pallidum (strain ATCC 26659 / Pp 5 / PN500)</name>
    <name type="common">Cellular slime mold</name>
    <name type="synonym">Polysphondylium pallidum</name>
    <dbReference type="NCBI Taxonomy" id="670386"/>
    <lineage>
        <taxon>Eukaryota</taxon>
        <taxon>Amoebozoa</taxon>
        <taxon>Evosea</taxon>
        <taxon>Eumycetozoa</taxon>
        <taxon>Dictyostelia</taxon>
        <taxon>Acytosteliales</taxon>
        <taxon>Acytosteliaceae</taxon>
        <taxon>Heterostelium</taxon>
    </lineage>
</organism>
<dbReference type="InParanoid" id="D3AWP3"/>
<comment type="similarity">
    <text evidence="1">Belongs to the tubulin family.</text>
</comment>
<dbReference type="SUPFAM" id="SSF55307">
    <property type="entry name" value="Tubulin C-terminal domain-like"/>
    <property type="match status" value="1"/>
</dbReference>
<dbReference type="InterPro" id="IPR037103">
    <property type="entry name" value="Tubulin/FtsZ-like_C"/>
</dbReference>
<dbReference type="RefSeq" id="XP_020438820.1">
    <property type="nucleotide sequence ID" value="XM_020571546.1"/>
</dbReference>
<dbReference type="PRINTS" id="PR01161">
    <property type="entry name" value="TUBULIN"/>
</dbReference>
<dbReference type="InterPro" id="IPR036525">
    <property type="entry name" value="Tubulin/FtsZ_GTPase_sf"/>
</dbReference>
<comment type="caution">
    <text evidence="9">The sequence shown here is derived from an EMBL/GenBank/DDBJ whole genome shotgun (WGS) entry which is preliminary data.</text>
</comment>
<accession>D3AWP3</accession>
<dbReference type="InterPro" id="IPR000217">
    <property type="entry name" value="Tubulin"/>
</dbReference>
<dbReference type="Pfam" id="PF00091">
    <property type="entry name" value="Tubulin"/>
    <property type="match status" value="1"/>
</dbReference>
<evidence type="ECO:0000256" key="3">
    <source>
        <dbReference type="ARBA" id="ARBA00022741"/>
    </source>
</evidence>
<evidence type="ECO:0000256" key="2">
    <source>
        <dbReference type="ARBA" id="ARBA00022701"/>
    </source>
</evidence>
<dbReference type="InterPro" id="IPR023123">
    <property type="entry name" value="Tubulin_C"/>
</dbReference>
<evidence type="ECO:0000256" key="5">
    <source>
        <dbReference type="ARBA" id="ARBA00023134"/>
    </source>
</evidence>
<dbReference type="SMART" id="SM00864">
    <property type="entry name" value="Tubulin"/>
    <property type="match status" value="1"/>
</dbReference>
<dbReference type="Gene3D" id="3.30.1330.20">
    <property type="entry name" value="Tubulin/FtsZ, C-terminal domain"/>
    <property type="match status" value="1"/>
</dbReference>
<dbReference type="Proteomes" id="UP000001396">
    <property type="component" value="Unassembled WGS sequence"/>
</dbReference>
<dbReference type="GO" id="GO:0005525">
    <property type="term" value="F:GTP binding"/>
    <property type="evidence" value="ECO:0007669"/>
    <property type="project" value="UniProtKB-KW"/>
</dbReference>
<proteinExistence type="inferred from homology"/>
<evidence type="ECO:0000256" key="6">
    <source>
        <dbReference type="ARBA" id="ARBA00049117"/>
    </source>
</evidence>
<dbReference type="Pfam" id="PF12239">
    <property type="entry name" value="DUF3605"/>
    <property type="match status" value="1"/>
</dbReference>
<dbReference type="InterPro" id="IPR022036">
    <property type="entry name" value="DUF3605"/>
</dbReference>
<dbReference type="Gene3D" id="1.10.287.600">
    <property type="entry name" value="Helix hairpin bin"/>
    <property type="match status" value="1"/>
</dbReference>
<evidence type="ECO:0000256" key="1">
    <source>
        <dbReference type="ARBA" id="ARBA00009636"/>
    </source>
</evidence>
<dbReference type="InterPro" id="IPR003008">
    <property type="entry name" value="Tubulin_FtsZ_GTPase"/>
</dbReference>
<dbReference type="InterPro" id="IPR008280">
    <property type="entry name" value="Tub_FtsZ_C"/>
</dbReference>
<dbReference type="PANTHER" id="PTHR11588">
    <property type="entry name" value="TUBULIN"/>
    <property type="match status" value="1"/>
</dbReference>
<feature type="region of interest" description="Disordered" evidence="7">
    <location>
        <begin position="176"/>
        <end position="210"/>
    </location>
</feature>
<comment type="catalytic activity">
    <reaction evidence="6">
        <text>GTP + H2O = GDP + phosphate + H(+)</text>
        <dbReference type="Rhea" id="RHEA:19669"/>
        <dbReference type="ChEBI" id="CHEBI:15377"/>
        <dbReference type="ChEBI" id="CHEBI:15378"/>
        <dbReference type="ChEBI" id="CHEBI:37565"/>
        <dbReference type="ChEBI" id="CHEBI:43474"/>
        <dbReference type="ChEBI" id="CHEBI:58189"/>
    </reaction>
    <physiologicalReaction direction="left-to-right" evidence="6">
        <dbReference type="Rhea" id="RHEA:19670"/>
    </physiologicalReaction>
</comment>